<protein>
    <recommendedName>
        <fullName evidence="3">Excisionase family DNA binding protein</fullName>
    </recommendedName>
</protein>
<dbReference type="Gene3D" id="1.10.10.10">
    <property type="entry name" value="Winged helix-like DNA-binding domain superfamily/Winged helix DNA-binding domain"/>
    <property type="match status" value="1"/>
</dbReference>
<dbReference type="RefSeq" id="WP_110461367.1">
    <property type="nucleotide sequence ID" value="NZ_QKMR01000006.1"/>
</dbReference>
<organism evidence="1 2">
    <name type="scientific">Ruminiclostridium sufflavum DSM 19573</name>
    <dbReference type="NCBI Taxonomy" id="1121337"/>
    <lineage>
        <taxon>Bacteria</taxon>
        <taxon>Bacillati</taxon>
        <taxon>Bacillota</taxon>
        <taxon>Clostridia</taxon>
        <taxon>Eubacteriales</taxon>
        <taxon>Oscillospiraceae</taxon>
        <taxon>Ruminiclostridium</taxon>
    </lineage>
</organism>
<reference evidence="1 2" key="1">
    <citation type="submission" date="2018-06" db="EMBL/GenBank/DDBJ databases">
        <title>Genomic Encyclopedia of Type Strains, Phase I: the one thousand microbial genomes (KMG-I) project.</title>
        <authorList>
            <person name="Kyrpides N."/>
        </authorList>
    </citation>
    <scope>NUCLEOTIDE SEQUENCE [LARGE SCALE GENOMIC DNA]</scope>
    <source>
        <strain evidence="1 2">DSM 19573</strain>
    </source>
</reference>
<keyword evidence="2" id="KW-1185">Reference proteome</keyword>
<evidence type="ECO:0000313" key="1">
    <source>
        <dbReference type="EMBL" id="PYG88465.1"/>
    </source>
</evidence>
<dbReference type="InterPro" id="IPR009061">
    <property type="entry name" value="DNA-bd_dom_put_sf"/>
</dbReference>
<dbReference type="SUPFAM" id="SSF46955">
    <property type="entry name" value="Putative DNA-binding domain"/>
    <property type="match status" value="1"/>
</dbReference>
<dbReference type="InterPro" id="IPR036388">
    <property type="entry name" value="WH-like_DNA-bd_sf"/>
</dbReference>
<evidence type="ECO:0000313" key="2">
    <source>
        <dbReference type="Proteomes" id="UP000248132"/>
    </source>
</evidence>
<accession>A0A318XQF8</accession>
<dbReference type="Proteomes" id="UP000248132">
    <property type="component" value="Unassembled WGS sequence"/>
</dbReference>
<gene>
    <name evidence="1" type="ORF">LY28_01314</name>
</gene>
<proteinExistence type="predicted"/>
<dbReference type="AlphaFoldDB" id="A0A318XQF8"/>
<evidence type="ECO:0008006" key="3">
    <source>
        <dbReference type="Google" id="ProtNLM"/>
    </source>
</evidence>
<sequence>MTNSAEIDTERSDNTLSMTHLAEKWRCSNGDVRKFIKQGMPYVVLKNGRYQFNLKKCEDWYRRGFFESLPEQRQREILSKQRMLIPSFKKGKKIK</sequence>
<dbReference type="EMBL" id="QKMR01000006">
    <property type="protein sequence ID" value="PYG88465.1"/>
    <property type="molecule type" value="Genomic_DNA"/>
</dbReference>
<name>A0A318XQF8_9FIRM</name>
<comment type="caution">
    <text evidence="1">The sequence shown here is derived from an EMBL/GenBank/DDBJ whole genome shotgun (WGS) entry which is preliminary data.</text>
</comment>